<evidence type="ECO:0000256" key="8">
    <source>
        <dbReference type="ARBA" id="ARBA00022776"/>
    </source>
</evidence>
<name>A0A7K4SIX5_9CHAR</name>
<reference evidence="18 19" key="1">
    <citation type="submission" date="2019-09" db="EMBL/GenBank/DDBJ databases">
        <title>Bird 10,000 Genomes (B10K) Project - Family phase.</title>
        <authorList>
            <person name="Zhang G."/>
        </authorList>
    </citation>
    <scope>NUCLEOTIDE SEQUENCE [LARGE SCALE GENOMIC DNA]</scope>
    <source>
        <strain evidence="18">B10K-DU-001-64</strain>
        <tissue evidence="18">Muscle</tissue>
    </source>
</reference>
<dbReference type="SUPFAM" id="SSF75553">
    <property type="entry name" value="Smc hinge domain"/>
    <property type="match status" value="1"/>
</dbReference>
<dbReference type="PANTHER" id="PTHR43977">
    <property type="entry name" value="STRUCTURAL MAINTENANCE OF CHROMOSOMES PROTEIN 3"/>
    <property type="match status" value="1"/>
</dbReference>
<dbReference type="GO" id="GO:0030261">
    <property type="term" value="P:chromosome condensation"/>
    <property type="evidence" value="ECO:0007669"/>
    <property type="project" value="UniProtKB-KW"/>
</dbReference>
<dbReference type="InterPro" id="IPR003395">
    <property type="entry name" value="RecF/RecN/SMC_N"/>
</dbReference>
<dbReference type="GO" id="GO:0016887">
    <property type="term" value="F:ATP hydrolysis activity"/>
    <property type="evidence" value="ECO:0007669"/>
    <property type="project" value="InterPro"/>
</dbReference>
<evidence type="ECO:0000256" key="13">
    <source>
        <dbReference type="ARBA" id="ARBA00023306"/>
    </source>
</evidence>
<evidence type="ECO:0000256" key="15">
    <source>
        <dbReference type="SAM" id="Coils"/>
    </source>
</evidence>
<dbReference type="GO" id="GO:0005524">
    <property type="term" value="F:ATP binding"/>
    <property type="evidence" value="ECO:0007669"/>
    <property type="project" value="UniProtKB-KW"/>
</dbReference>
<comment type="subcellular location">
    <subcellularLocation>
        <location evidence="2">Chromosome</location>
    </subcellularLocation>
    <subcellularLocation>
        <location evidence="1">Nucleus</location>
    </subcellularLocation>
</comment>
<comment type="caution">
    <text evidence="18">The sequence shown here is derived from an EMBL/GenBank/DDBJ whole genome shotgun (WGS) entry which is preliminary data.</text>
</comment>
<feature type="domain" description="SMC hinge" evidence="17">
    <location>
        <begin position="520"/>
        <end position="640"/>
    </location>
</feature>
<keyword evidence="19" id="KW-1185">Reference proteome</keyword>
<evidence type="ECO:0000313" key="19">
    <source>
        <dbReference type="Proteomes" id="UP000574691"/>
    </source>
</evidence>
<evidence type="ECO:0000256" key="3">
    <source>
        <dbReference type="ARBA" id="ARBA00005231"/>
    </source>
</evidence>
<dbReference type="CDD" id="cd03273">
    <property type="entry name" value="ABC_SMC2_euk"/>
    <property type="match status" value="1"/>
</dbReference>
<evidence type="ECO:0000256" key="6">
    <source>
        <dbReference type="ARBA" id="ARBA00022618"/>
    </source>
</evidence>
<keyword evidence="10 15" id="KW-0175">Coiled coil</keyword>
<keyword evidence="8" id="KW-0498">Mitosis</keyword>
<dbReference type="PIRSF" id="PIRSF005719">
    <property type="entry name" value="SMC"/>
    <property type="match status" value="1"/>
</dbReference>
<feature type="coiled-coil region" evidence="15">
    <location>
        <begin position="990"/>
        <end position="1017"/>
    </location>
</feature>
<evidence type="ECO:0000259" key="17">
    <source>
        <dbReference type="SMART" id="SM00968"/>
    </source>
</evidence>
<dbReference type="FunFam" id="3.40.50.300:FF:000385">
    <property type="entry name" value="Structural maintenance of chromosomes 2"/>
    <property type="match status" value="1"/>
</dbReference>
<feature type="coiled-coil region" evidence="15">
    <location>
        <begin position="416"/>
        <end position="502"/>
    </location>
</feature>
<evidence type="ECO:0000256" key="1">
    <source>
        <dbReference type="ARBA" id="ARBA00004123"/>
    </source>
</evidence>
<comment type="function">
    <text evidence="14">Central component of the condensin complex, a complex required for conversion of interphase chromatin into mitotic-like condense chromosomes. The condensin complex probably introduces positive supercoils into relaxed DNA in the presence of type I topoisomerases and converts nicked DNA into positive knotted forms in the presence of type II topoisomerases.</text>
</comment>
<dbReference type="FunFam" id="3.40.50.300:FF:000278">
    <property type="entry name" value="Structural maintenance of chromosomes 2"/>
    <property type="match status" value="1"/>
</dbReference>
<dbReference type="AlphaFoldDB" id="A0A7K4SIX5"/>
<keyword evidence="7" id="KW-0547">Nucleotide-binding</keyword>
<evidence type="ECO:0000256" key="11">
    <source>
        <dbReference type="ARBA" id="ARBA00023067"/>
    </source>
</evidence>
<evidence type="ECO:0000256" key="4">
    <source>
        <dbReference type="ARBA" id="ARBA00018694"/>
    </source>
</evidence>
<dbReference type="GO" id="GO:0031981">
    <property type="term" value="C:nuclear lumen"/>
    <property type="evidence" value="ECO:0007669"/>
    <property type="project" value="UniProtKB-ARBA"/>
</dbReference>
<dbReference type="Proteomes" id="UP000574691">
    <property type="component" value="Unassembled WGS sequence"/>
</dbReference>
<gene>
    <name evidence="18" type="primary">Smc2</name>
    <name evidence="18" type="ORF">BURBIS_R05481</name>
</gene>
<comment type="similarity">
    <text evidence="3">Belongs to the SMC family. SMC2 subfamily.</text>
</comment>
<keyword evidence="6" id="KW-0132">Cell division</keyword>
<dbReference type="InterPro" id="IPR036277">
    <property type="entry name" value="SMC_hinge_sf"/>
</dbReference>
<dbReference type="Gene3D" id="3.40.50.300">
    <property type="entry name" value="P-loop containing nucleotide triphosphate hydrolases"/>
    <property type="match status" value="2"/>
</dbReference>
<dbReference type="SUPFAM" id="SSF52540">
    <property type="entry name" value="P-loop containing nucleoside triphosphate hydrolases"/>
    <property type="match status" value="1"/>
</dbReference>
<keyword evidence="5" id="KW-0158">Chromosome</keyword>
<proteinExistence type="inferred from homology"/>
<evidence type="ECO:0000256" key="10">
    <source>
        <dbReference type="ARBA" id="ARBA00023054"/>
    </source>
</evidence>
<dbReference type="GO" id="GO:0051301">
    <property type="term" value="P:cell division"/>
    <property type="evidence" value="ECO:0007669"/>
    <property type="project" value="UniProtKB-KW"/>
</dbReference>
<dbReference type="Gene3D" id="3.30.70.1620">
    <property type="match status" value="1"/>
</dbReference>
<evidence type="ECO:0000256" key="7">
    <source>
        <dbReference type="ARBA" id="ARBA00022741"/>
    </source>
</evidence>
<keyword evidence="12" id="KW-0539">Nucleus</keyword>
<evidence type="ECO:0000256" key="14">
    <source>
        <dbReference type="ARBA" id="ARBA00058936"/>
    </source>
</evidence>
<dbReference type="FunFam" id="1.20.1060.20:FF:000005">
    <property type="entry name" value="Structural maintenance of chromosomes 2"/>
    <property type="match status" value="1"/>
</dbReference>
<evidence type="ECO:0000256" key="5">
    <source>
        <dbReference type="ARBA" id="ARBA00022454"/>
    </source>
</evidence>
<dbReference type="Gene3D" id="1.20.1060.20">
    <property type="match status" value="1"/>
</dbReference>
<protein>
    <recommendedName>
        <fullName evidence="4">Structural maintenance of chromosomes protein 2</fullName>
    </recommendedName>
</protein>
<accession>A0A7K4SIX5</accession>
<dbReference type="SMART" id="SM00968">
    <property type="entry name" value="SMC_hinge"/>
    <property type="match status" value="1"/>
</dbReference>
<dbReference type="Pfam" id="PF02463">
    <property type="entry name" value="SMC_N"/>
    <property type="match status" value="1"/>
</dbReference>
<feature type="region of interest" description="Disordered" evidence="16">
    <location>
        <begin position="790"/>
        <end position="822"/>
    </location>
</feature>
<dbReference type="GO" id="GO:0000280">
    <property type="term" value="P:nuclear division"/>
    <property type="evidence" value="ECO:0007669"/>
    <property type="project" value="UniProtKB-ARBA"/>
</dbReference>
<feature type="coiled-coil region" evidence="15">
    <location>
        <begin position="253"/>
        <end position="365"/>
    </location>
</feature>
<sequence>MYIKSIVLEGFKSYAQRTEIRDFDPLFNAITGLNGSGKSNILDSICFLLGITNLSQVRASNLQDLVYKNGQAGISKATVSITFDNSDKKVSPLGFEANDEITITRQVVIGGRNKYLINGVNASNTRVQDLFCSVGLNVNNPHFLIMQGRITKVLNMKPAEILAMIEEAAGTRMYECKKIAVQKTIEKKEAKLKEIQMVLSEEITPTLQKLKEERSSYLEYQKVVRAIEHLSRLCIAYQFFLAEETKASAAEVLQEMQANVVQLHESMAESETKLKQVNEEIAEMEKKRDKEVGGTLRSLEDALSEIQRVNTRAQSALDLKKQNLKSEQNKYEELVKNMQEDSKALVSKEKEVKKIETELHALQEASEKDAEALAAAQQHFNAVSAGLSSNDDGEAATLAGQMMTCKNEISKAVTEAKQTQMKLNYAQEELKTKQAEVKKMDGGYKKDQEALETVRKTKEKLENQIKKLNYEEEKEAALLAKKKALTGDISRLRELYERLMAKFPHLQFEYKNPEKNWNPNRVKGPVVSLITVKDLSKAKALEAAAGGKLYNIIVDTEVTGKKLLEKGELKRRYTIIPLNKISARCLGQDMVKLAQTLAGRDNSHLALSLVGYEPELQKAMEYVFGTTLICNNMDNAKKVTFDKRIMTRSVTLDGDMFDPQGTLHGGNYWFYSYNNTAAPILSKLQEMKDVEVELKTKESELETVENELASLKNVAEKYRQLKQQWEMKSEEAELLQMKLHQSAYHKQEEELLALKKTIAECEETLKKTEESQKKAEDKYKVLENKMKNAEAEREKELKNAQQKLDGAKKKADASSKKKKEKQQEAETLLLELEELKQEQASYKQQVEAADKAIKSYQEQVNAMAAEVSKTKESVEKSQKELAKQKEVIVLQDKAIKAKSAEVAKYREQNNELQLKLKALEHSMSKHQQETADAANKVTKMLKEYEWIASEKPLFGQPNTAYDFKTNNPKEAGQKLLKLQEKKEKLGRNVNMRAMNMISETEERYNDLMKKKRIVENDKSKILATIEELDQKKTEALHIAWKKVNEDFGSIFSTLLPGASAMLVASKNQNVLDGLEFRVALGNTWKENLTELSGGQRSLVALSLILSMLLFKPAPIYILDEVDAALDLSHTQNIGQMLHTHFRHSQFIVVSLKDGMFNNANVLYKTKFVDGVSTVARYDQFKSRNNASALEKSQKV</sequence>
<evidence type="ECO:0000313" key="18">
    <source>
        <dbReference type="EMBL" id="NWQ85668.1"/>
    </source>
</evidence>
<feature type="non-terminal residue" evidence="18">
    <location>
        <position position="1195"/>
    </location>
</feature>
<keyword evidence="9" id="KW-0067">ATP-binding</keyword>
<evidence type="ECO:0000256" key="12">
    <source>
        <dbReference type="ARBA" id="ARBA00023242"/>
    </source>
</evidence>
<dbReference type="EMBL" id="VYXH01000601">
    <property type="protein sequence ID" value="NWQ85668.1"/>
    <property type="molecule type" value="Genomic_DNA"/>
</dbReference>
<keyword evidence="13" id="KW-0131">Cell cycle</keyword>
<evidence type="ECO:0000256" key="2">
    <source>
        <dbReference type="ARBA" id="ARBA00004286"/>
    </source>
</evidence>
<evidence type="ECO:0000256" key="16">
    <source>
        <dbReference type="SAM" id="MobiDB-lite"/>
    </source>
</evidence>
<feature type="compositionally biased region" description="Basic and acidic residues" evidence="16">
    <location>
        <begin position="805"/>
        <end position="815"/>
    </location>
</feature>
<dbReference type="InterPro" id="IPR010935">
    <property type="entry name" value="SMC_hinge"/>
</dbReference>
<evidence type="ECO:0000256" key="9">
    <source>
        <dbReference type="ARBA" id="ARBA00022840"/>
    </source>
</evidence>
<organism evidence="18 19">
    <name type="scientific">Burhinus bistriatus</name>
    <dbReference type="NCBI Taxonomy" id="240201"/>
    <lineage>
        <taxon>Eukaryota</taxon>
        <taxon>Metazoa</taxon>
        <taxon>Chordata</taxon>
        <taxon>Craniata</taxon>
        <taxon>Vertebrata</taxon>
        <taxon>Euteleostomi</taxon>
        <taxon>Archelosauria</taxon>
        <taxon>Archosauria</taxon>
        <taxon>Dinosauria</taxon>
        <taxon>Saurischia</taxon>
        <taxon>Theropoda</taxon>
        <taxon>Coelurosauria</taxon>
        <taxon>Aves</taxon>
        <taxon>Neognathae</taxon>
        <taxon>Neoaves</taxon>
        <taxon>Charadriiformes</taxon>
        <taxon>Burhinidae</taxon>
        <taxon>Burhinus</taxon>
    </lineage>
</organism>
<dbReference type="InterPro" id="IPR024704">
    <property type="entry name" value="SMC"/>
</dbReference>
<dbReference type="GO" id="GO:0098813">
    <property type="term" value="P:nuclear chromosome segregation"/>
    <property type="evidence" value="ECO:0007669"/>
    <property type="project" value="UniProtKB-ARBA"/>
</dbReference>
<dbReference type="GO" id="GO:0000793">
    <property type="term" value="C:condensed chromosome"/>
    <property type="evidence" value="ECO:0007669"/>
    <property type="project" value="UniProtKB-ARBA"/>
</dbReference>
<keyword evidence="11" id="KW-0226">DNA condensation</keyword>
<feature type="non-terminal residue" evidence="18">
    <location>
        <position position="1"/>
    </location>
</feature>
<dbReference type="Pfam" id="PF06470">
    <property type="entry name" value="SMC_hinge"/>
    <property type="match status" value="1"/>
</dbReference>
<dbReference type="InterPro" id="IPR027417">
    <property type="entry name" value="P-loop_NTPase"/>
</dbReference>
<dbReference type="InterPro" id="IPR027120">
    <property type="entry name" value="Smc2_ABC"/>
</dbReference>
<dbReference type="GO" id="GO:0000796">
    <property type="term" value="C:condensin complex"/>
    <property type="evidence" value="ECO:0007669"/>
    <property type="project" value="UniProtKB-ARBA"/>
</dbReference>